<evidence type="ECO:0000256" key="1">
    <source>
        <dbReference type="SAM" id="MobiDB-lite"/>
    </source>
</evidence>
<feature type="region of interest" description="Disordered" evidence="1">
    <location>
        <begin position="118"/>
        <end position="171"/>
    </location>
</feature>
<dbReference type="Gene3D" id="3.30.70.330">
    <property type="match status" value="1"/>
</dbReference>
<dbReference type="Proteomes" id="UP000053342">
    <property type="component" value="Unassembled WGS sequence"/>
</dbReference>
<dbReference type="HOGENOM" id="CLU_1562885_0_0_1"/>
<proteinExistence type="predicted"/>
<feature type="compositionally biased region" description="Low complexity" evidence="1">
    <location>
        <begin position="1"/>
        <end position="24"/>
    </location>
</feature>
<evidence type="ECO:0000259" key="2">
    <source>
        <dbReference type="Pfam" id="PF00076"/>
    </source>
</evidence>
<dbReference type="InterPro" id="IPR000504">
    <property type="entry name" value="RRM_dom"/>
</dbReference>
<dbReference type="SUPFAM" id="SSF54928">
    <property type="entry name" value="RNA-binding domain, RBD"/>
    <property type="match status" value="1"/>
</dbReference>
<feature type="compositionally biased region" description="Acidic residues" evidence="1">
    <location>
        <begin position="161"/>
        <end position="171"/>
    </location>
</feature>
<dbReference type="GO" id="GO:0003723">
    <property type="term" value="F:RNA binding"/>
    <property type="evidence" value="ECO:0007669"/>
    <property type="project" value="InterPro"/>
</dbReference>
<accession>A0A0D2B9G7</accession>
<dbReference type="RefSeq" id="XP_016269072.1">
    <property type="nucleotide sequence ID" value="XM_016402019.1"/>
</dbReference>
<name>A0A0D2B9G7_9EURO</name>
<dbReference type="AlphaFoldDB" id="A0A0D2B9G7"/>
<evidence type="ECO:0000313" key="3">
    <source>
        <dbReference type="EMBL" id="KIW48856.1"/>
    </source>
</evidence>
<reference evidence="3 4" key="1">
    <citation type="submission" date="2015-01" db="EMBL/GenBank/DDBJ databases">
        <title>The Genome Sequence of Exophiala oligosperma CBS72588.</title>
        <authorList>
            <consortium name="The Broad Institute Genomics Platform"/>
            <person name="Cuomo C."/>
            <person name="de Hoog S."/>
            <person name="Gorbushina A."/>
            <person name="Stielow B."/>
            <person name="Teixiera M."/>
            <person name="Abouelleil A."/>
            <person name="Chapman S.B."/>
            <person name="Priest M."/>
            <person name="Young S.K."/>
            <person name="Wortman J."/>
            <person name="Nusbaum C."/>
            <person name="Birren B."/>
        </authorList>
    </citation>
    <scope>NUCLEOTIDE SEQUENCE [LARGE SCALE GENOMIC DNA]</scope>
    <source>
        <strain evidence="3 4">CBS 72588</strain>
    </source>
</reference>
<sequence>MRTRSSSSSSSSNNNNNKNNSSSSLTFKMPPIRPASENYDFGGNVNSARATQALKSLLPADLAPTSFHWAPSTGPGNKPHRGWCFVVFASRPDFRRAVAAWNGKRVLGRVIRAQMADRGNRHTGSATTLTPQIPPALTTAATAAPESATPAAGVDDHAVSSDEDGGVGLED</sequence>
<keyword evidence="4" id="KW-1185">Reference proteome</keyword>
<evidence type="ECO:0000313" key="4">
    <source>
        <dbReference type="Proteomes" id="UP000053342"/>
    </source>
</evidence>
<gene>
    <name evidence="3" type="ORF">PV06_01417</name>
</gene>
<dbReference type="GeneID" id="27353491"/>
<dbReference type="OrthoDB" id="10510513at2759"/>
<feature type="region of interest" description="Disordered" evidence="1">
    <location>
        <begin position="1"/>
        <end position="29"/>
    </location>
</feature>
<organism evidence="3 4">
    <name type="scientific">Exophiala oligosperma</name>
    <dbReference type="NCBI Taxonomy" id="215243"/>
    <lineage>
        <taxon>Eukaryota</taxon>
        <taxon>Fungi</taxon>
        <taxon>Dikarya</taxon>
        <taxon>Ascomycota</taxon>
        <taxon>Pezizomycotina</taxon>
        <taxon>Eurotiomycetes</taxon>
        <taxon>Chaetothyriomycetidae</taxon>
        <taxon>Chaetothyriales</taxon>
        <taxon>Herpotrichiellaceae</taxon>
        <taxon>Exophiala</taxon>
    </lineage>
</organism>
<dbReference type="InterPro" id="IPR035979">
    <property type="entry name" value="RBD_domain_sf"/>
</dbReference>
<feature type="compositionally biased region" description="Low complexity" evidence="1">
    <location>
        <begin position="126"/>
        <end position="152"/>
    </location>
</feature>
<dbReference type="InterPro" id="IPR012677">
    <property type="entry name" value="Nucleotide-bd_a/b_plait_sf"/>
</dbReference>
<dbReference type="Pfam" id="PF00076">
    <property type="entry name" value="RRM_1"/>
    <property type="match status" value="1"/>
</dbReference>
<feature type="domain" description="RRM" evidence="2">
    <location>
        <begin position="77"/>
        <end position="112"/>
    </location>
</feature>
<dbReference type="EMBL" id="KN847332">
    <property type="protein sequence ID" value="KIW48856.1"/>
    <property type="molecule type" value="Genomic_DNA"/>
</dbReference>
<dbReference type="VEuPathDB" id="FungiDB:PV06_01417"/>
<protein>
    <recommendedName>
        <fullName evidence="2">RRM domain-containing protein</fullName>
    </recommendedName>
</protein>